<keyword evidence="4" id="KW-0479">Metal-binding</keyword>
<evidence type="ECO:0000256" key="6">
    <source>
        <dbReference type="ARBA" id="ARBA00022801"/>
    </source>
</evidence>
<comment type="similarity">
    <text evidence="2">In the central section; belongs to the CRISPR-associated helicase Cas3 family.</text>
</comment>
<keyword evidence="5" id="KW-0547">Nucleotide-binding</keyword>
<dbReference type="GO" id="GO:0005524">
    <property type="term" value="F:ATP binding"/>
    <property type="evidence" value="ECO:0007669"/>
    <property type="project" value="UniProtKB-KW"/>
</dbReference>
<evidence type="ECO:0000256" key="3">
    <source>
        <dbReference type="ARBA" id="ARBA00022722"/>
    </source>
</evidence>
<keyword evidence="12" id="KW-1185">Reference proteome</keyword>
<dbReference type="SMART" id="SM00487">
    <property type="entry name" value="DEXDc"/>
    <property type="match status" value="1"/>
</dbReference>
<dbReference type="InterPro" id="IPR038257">
    <property type="entry name" value="CRISPR-assoc_Cas3_HD_sf"/>
</dbReference>
<dbReference type="Pfam" id="PF00270">
    <property type="entry name" value="DEAD"/>
    <property type="match status" value="1"/>
</dbReference>
<dbReference type="InterPro" id="IPR050547">
    <property type="entry name" value="DEAD_box_RNA_helicases"/>
</dbReference>
<organism evidence="11 12">
    <name type="scientific">Coprococcus catus</name>
    <dbReference type="NCBI Taxonomy" id="116085"/>
    <lineage>
        <taxon>Bacteria</taxon>
        <taxon>Bacillati</taxon>
        <taxon>Bacillota</taxon>
        <taxon>Clostridia</taxon>
        <taxon>Lachnospirales</taxon>
        <taxon>Lachnospiraceae</taxon>
        <taxon>Coprococcus</taxon>
    </lineage>
</organism>
<evidence type="ECO:0000256" key="2">
    <source>
        <dbReference type="ARBA" id="ARBA00009046"/>
    </source>
</evidence>
<keyword evidence="7" id="KW-0347">Helicase</keyword>
<dbReference type="GO" id="GO:0003724">
    <property type="term" value="F:RNA helicase activity"/>
    <property type="evidence" value="ECO:0007669"/>
    <property type="project" value="TreeGrafter"/>
</dbReference>
<keyword evidence="3" id="KW-0540">Nuclease</keyword>
<dbReference type="InterPro" id="IPR054712">
    <property type="entry name" value="Cas3-like_dom"/>
</dbReference>
<keyword evidence="8" id="KW-0067">ATP-binding</keyword>
<dbReference type="RefSeq" id="WP_117540993.1">
    <property type="nucleotide sequence ID" value="NZ_QVFD01000013.1"/>
</dbReference>
<dbReference type="CDD" id="cd09641">
    <property type="entry name" value="Cas3''_I"/>
    <property type="match status" value="1"/>
</dbReference>
<evidence type="ECO:0000313" key="12">
    <source>
        <dbReference type="Proteomes" id="UP000261231"/>
    </source>
</evidence>
<dbReference type="InterPro" id="IPR006474">
    <property type="entry name" value="Helicase_Cas3_CRISPR-ass_core"/>
</dbReference>
<dbReference type="EMBL" id="QVFD01000013">
    <property type="protein sequence ID" value="RGC44885.1"/>
    <property type="molecule type" value="Genomic_DNA"/>
</dbReference>
<reference evidence="11 12" key="1">
    <citation type="submission" date="2018-08" db="EMBL/GenBank/DDBJ databases">
        <title>A genome reference for cultivated species of the human gut microbiota.</title>
        <authorList>
            <person name="Zou Y."/>
            <person name="Xue W."/>
            <person name="Luo G."/>
        </authorList>
    </citation>
    <scope>NUCLEOTIDE SEQUENCE [LARGE SCALE GENOMIC DNA]</scope>
    <source>
        <strain evidence="11 12">AM28-39</strain>
    </source>
</reference>
<evidence type="ECO:0000256" key="1">
    <source>
        <dbReference type="ARBA" id="ARBA00006847"/>
    </source>
</evidence>
<keyword evidence="9" id="KW-0051">Antiviral defense</keyword>
<dbReference type="InterPro" id="IPR027417">
    <property type="entry name" value="P-loop_NTPase"/>
</dbReference>
<keyword evidence="6" id="KW-0378">Hydrolase</keyword>
<comment type="caution">
    <text evidence="11">The sequence shown here is derived from an EMBL/GenBank/DDBJ whole genome shotgun (WGS) entry which is preliminary data.</text>
</comment>
<dbReference type="PROSITE" id="PS51643">
    <property type="entry name" value="HD_CAS3"/>
    <property type="match status" value="1"/>
</dbReference>
<sequence length="767" mass="89652">MKKTDGDKIDLDKPIKAYMAKPDKTLGEHYEDFLRQAEILWNLGYISSEHMYDLLKECGCHHDDGKVNLPFQMRVNDKSGKIKFDEEKEVSHNVLSVFYLNPKDYPKEDYLKIACAILHHHNYCDIAQVLKEKMDLIQELLIDRYTYKVKPSVWNKILGKVLLDPETITLKGLLHRCDYSASGNYQVEYQNDFLLDSLEGMMAVWKQKNPESKWNELQKFCMENREENIIALAPTGMGKTEAGLQWIGDWKGFFILPIRTAINSIYDRVRKDILHDEKLNERLGLLHSESLEYYKNNTQETDLLDYYDRGKKLSLPLNISTIDQLFDFVFKYKGYEMKLTTLAYSKLVIDEIQMYGPDLLAYLVCGIRLIHKQGGKIAIITATLPPFVRDFLVHDAEIPFKEKSFSSDKIRHSVLVKHASINADDILGKYYQNQSEGKGNKILVVCNTIRKAQELFDALKEKDVHLNLHLFHSRFTNSDKAKLEQEIKDFGVTYSKDAVGQLDIQDGIWISTSLVEVSLDIDFDYLFTELLDLNSLLQRMGRLNRKGEKEIEGYNCFVYYDGANIKCGRKGFIDKTLYQCSVDALAEVDGLLSEADKKRLIDTYFTMDRVKDSEFVREYKRIFEVFKDLEVGHFDENDMISLRNIATQNIIPKKVYDENYDEIVSKEKQLIEVGKEMKRLSIAGEKGKEYQELYRKRLDIQEYLKGFIISVPLYEFRIYDKKFWEDFGNVSISRNEKIPIMKCHYDEKGFYPIDYENMEFKDEIMNV</sequence>
<protein>
    <submittedName>
        <fullName evidence="11">CRISPR-associated helicase Cas3</fullName>
    </submittedName>
</protein>
<dbReference type="PANTHER" id="PTHR47963:SF9">
    <property type="entry name" value="CRISPR-ASSOCIATED ENDONUCLEASE_HELICASE CAS3"/>
    <property type="match status" value="1"/>
</dbReference>
<dbReference type="Gene3D" id="1.10.3210.30">
    <property type="match status" value="1"/>
</dbReference>
<dbReference type="PANTHER" id="PTHR47963">
    <property type="entry name" value="DEAD-BOX ATP-DEPENDENT RNA HELICASE 47, MITOCHONDRIAL"/>
    <property type="match status" value="1"/>
</dbReference>
<dbReference type="GO" id="GO:0046872">
    <property type="term" value="F:metal ion binding"/>
    <property type="evidence" value="ECO:0007669"/>
    <property type="project" value="UniProtKB-KW"/>
</dbReference>
<dbReference type="NCBIfam" id="TIGR01596">
    <property type="entry name" value="cas3_HD"/>
    <property type="match status" value="1"/>
</dbReference>
<dbReference type="InterPro" id="IPR006483">
    <property type="entry name" value="CRISPR-assoc_Cas3_HD"/>
</dbReference>
<evidence type="ECO:0000256" key="5">
    <source>
        <dbReference type="ARBA" id="ARBA00022741"/>
    </source>
</evidence>
<gene>
    <name evidence="11" type="primary">cas3</name>
    <name evidence="11" type="ORF">DW747_12490</name>
</gene>
<evidence type="ECO:0000256" key="9">
    <source>
        <dbReference type="ARBA" id="ARBA00023118"/>
    </source>
</evidence>
<dbReference type="AlphaFoldDB" id="A0A3E2XJQ6"/>
<proteinExistence type="inferred from homology"/>
<dbReference type="Proteomes" id="UP000261231">
    <property type="component" value="Unassembled WGS sequence"/>
</dbReference>
<dbReference type="GO" id="GO:0051607">
    <property type="term" value="P:defense response to virus"/>
    <property type="evidence" value="ECO:0007669"/>
    <property type="project" value="UniProtKB-KW"/>
</dbReference>
<accession>A0A3E2XJQ6</accession>
<dbReference type="Gene3D" id="3.40.50.300">
    <property type="entry name" value="P-loop containing nucleotide triphosphate hydrolases"/>
    <property type="match status" value="2"/>
</dbReference>
<evidence type="ECO:0000259" key="10">
    <source>
        <dbReference type="PROSITE" id="PS51643"/>
    </source>
</evidence>
<dbReference type="GO" id="GO:0003723">
    <property type="term" value="F:RNA binding"/>
    <property type="evidence" value="ECO:0007669"/>
    <property type="project" value="TreeGrafter"/>
</dbReference>
<dbReference type="SUPFAM" id="SSF52540">
    <property type="entry name" value="P-loop containing nucleoside triphosphate hydrolases"/>
    <property type="match status" value="1"/>
</dbReference>
<dbReference type="GO" id="GO:0016787">
    <property type="term" value="F:hydrolase activity"/>
    <property type="evidence" value="ECO:0007669"/>
    <property type="project" value="UniProtKB-KW"/>
</dbReference>
<comment type="similarity">
    <text evidence="1">In the N-terminal section; belongs to the CRISPR-associated nuclease Cas3-HD family.</text>
</comment>
<evidence type="ECO:0000256" key="4">
    <source>
        <dbReference type="ARBA" id="ARBA00022723"/>
    </source>
</evidence>
<evidence type="ECO:0000256" key="7">
    <source>
        <dbReference type="ARBA" id="ARBA00022806"/>
    </source>
</evidence>
<dbReference type="NCBIfam" id="TIGR01587">
    <property type="entry name" value="cas3_core"/>
    <property type="match status" value="1"/>
</dbReference>
<feature type="domain" description="HD Cas3-type" evidence="10">
    <location>
        <begin position="19"/>
        <end position="180"/>
    </location>
</feature>
<dbReference type="InterPro" id="IPR011545">
    <property type="entry name" value="DEAD/DEAH_box_helicase_dom"/>
</dbReference>
<name>A0A3E2XJQ6_9FIRM</name>
<dbReference type="GO" id="GO:0004518">
    <property type="term" value="F:nuclease activity"/>
    <property type="evidence" value="ECO:0007669"/>
    <property type="project" value="UniProtKB-KW"/>
</dbReference>
<dbReference type="InterPro" id="IPR014001">
    <property type="entry name" value="Helicase_ATP-bd"/>
</dbReference>
<dbReference type="Pfam" id="PF22590">
    <property type="entry name" value="Cas3-like_C_2"/>
    <property type="match status" value="1"/>
</dbReference>
<evidence type="ECO:0000256" key="8">
    <source>
        <dbReference type="ARBA" id="ARBA00022840"/>
    </source>
</evidence>
<evidence type="ECO:0000313" key="11">
    <source>
        <dbReference type="EMBL" id="RGC44885.1"/>
    </source>
</evidence>
<dbReference type="OrthoDB" id="9810236at2"/>